<dbReference type="AlphaFoldDB" id="A0A9P7ZB36"/>
<evidence type="ECO:0000313" key="3">
    <source>
        <dbReference type="EMBL" id="KAG9248587.1"/>
    </source>
</evidence>
<accession>A0A9P7ZB36</accession>
<feature type="region of interest" description="Disordered" evidence="1">
    <location>
        <begin position="143"/>
        <end position="173"/>
    </location>
</feature>
<organism evidence="3 4">
    <name type="scientific">Calycina marina</name>
    <dbReference type="NCBI Taxonomy" id="1763456"/>
    <lineage>
        <taxon>Eukaryota</taxon>
        <taxon>Fungi</taxon>
        <taxon>Dikarya</taxon>
        <taxon>Ascomycota</taxon>
        <taxon>Pezizomycotina</taxon>
        <taxon>Leotiomycetes</taxon>
        <taxon>Helotiales</taxon>
        <taxon>Pezizellaceae</taxon>
        <taxon>Calycina</taxon>
    </lineage>
</organism>
<dbReference type="Proteomes" id="UP000887226">
    <property type="component" value="Unassembled WGS sequence"/>
</dbReference>
<evidence type="ECO:0000313" key="4">
    <source>
        <dbReference type="Proteomes" id="UP000887226"/>
    </source>
</evidence>
<dbReference type="InterPro" id="IPR056948">
    <property type="entry name" value="PNGaseA_N"/>
</dbReference>
<comment type="caution">
    <text evidence="3">The sequence shown here is derived from an EMBL/GenBank/DDBJ whole genome shotgun (WGS) entry which is preliminary data.</text>
</comment>
<keyword evidence="4" id="KW-1185">Reference proteome</keyword>
<gene>
    <name evidence="3" type="ORF">BJ878DRAFT_476326</name>
</gene>
<proteinExistence type="predicted"/>
<protein>
    <recommendedName>
        <fullName evidence="2">Peptide N-acetyl-beta-D-glucosaminyl asparaginase amidase A N-terminal domain-containing protein</fullName>
    </recommendedName>
</protein>
<dbReference type="EMBL" id="MU253746">
    <property type="protein sequence ID" value="KAG9248587.1"/>
    <property type="molecule type" value="Genomic_DNA"/>
</dbReference>
<evidence type="ECO:0000256" key="1">
    <source>
        <dbReference type="SAM" id="MobiDB-lite"/>
    </source>
</evidence>
<name>A0A9P7ZB36_9HELO</name>
<evidence type="ECO:0000259" key="2">
    <source>
        <dbReference type="Pfam" id="PF12222"/>
    </source>
</evidence>
<reference evidence="3" key="1">
    <citation type="journal article" date="2021" name="IMA Fungus">
        <title>Genomic characterization of three marine fungi, including Emericellopsis atlantica sp. nov. with signatures of a generalist lifestyle and marine biomass degradation.</title>
        <authorList>
            <person name="Hagestad O.C."/>
            <person name="Hou L."/>
            <person name="Andersen J.H."/>
            <person name="Hansen E.H."/>
            <person name="Altermark B."/>
            <person name="Li C."/>
            <person name="Kuhnert E."/>
            <person name="Cox R.J."/>
            <person name="Crous P.W."/>
            <person name="Spatafora J.W."/>
            <person name="Lail K."/>
            <person name="Amirebrahimi M."/>
            <person name="Lipzen A."/>
            <person name="Pangilinan J."/>
            <person name="Andreopoulos W."/>
            <person name="Hayes R.D."/>
            <person name="Ng V."/>
            <person name="Grigoriev I.V."/>
            <person name="Jackson S.A."/>
            <person name="Sutton T.D.S."/>
            <person name="Dobson A.D.W."/>
            <person name="Rama T."/>
        </authorList>
    </citation>
    <scope>NUCLEOTIDE SEQUENCE</scope>
    <source>
        <strain evidence="3">TRa3180A</strain>
    </source>
</reference>
<feature type="domain" description="Peptide N-acetyl-beta-D-glucosaminyl asparaginase amidase A N-terminal" evidence="2">
    <location>
        <begin position="2"/>
        <end position="82"/>
    </location>
</feature>
<dbReference type="Pfam" id="PF12222">
    <property type="entry name" value="PNGaseA"/>
    <property type="match status" value="1"/>
</dbReference>
<sequence length="315" mass="34280">MFPENTKTAIVYLLASESSAQKFWYTNVSSEYVVTYPSNPGWLYGYSPFRKVELLIDGQPVGVSWLLPLLFSEGEGPEVVAPSLPILYDGKANTFGIKAVGYNSAIKDNVGTIGENCPQVISSHLSATPFSFHPTLSTFTTANTTTAKHSPSPSPPTAASQSNQASTGRKSVSWHQSIPALQQHVKHERPHIQPIPRYAAHRPLYLALHPPLHIHLPPKPLQRLHHHGAATLSSVFALIDCLRFCTALSLLLFRSGKSFGTATVQMRQHGASSYYWNNTIVKGTSADDGLSADFVVPSAVALSVMPGEPAVWRNL</sequence>
<dbReference type="OrthoDB" id="1612078at2759"/>
<feature type="compositionally biased region" description="Low complexity" evidence="1">
    <location>
        <begin position="143"/>
        <end position="167"/>
    </location>
</feature>